<gene>
    <name evidence="1" type="ORF">HDC17261</name>
</gene>
<organism evidence="1">
    <name type="scientific">Drosophila melanogaster</name>
    <name type="common">Fruit fly</name>
    <dbReference type="NCBI Taxonomy" id="7227"/>
    <lineage>
        <taxon>Eukaryota</taxon>
        <taxon>Metazoa</taxon>
        <taxon>Ecdysozoa</taxon>
        <taxon>Arthropoda</taxon>
        <taxon>Hexapoda</taxon>
        <taxon>Insecta</taxon>
        <taxon>Pterygota</taxon>
        <taxon>Neoptera</taxon>
        <taxon>Endopterygota</taxon>
        <taxon>Diptera</taxon>
        <taxon>Brachycera</taxon>
        <taxon>Muscomorpha</taxon>
        <taxon>Ephydroidea</taxon>
        <taxon>Drosophilidae</taxon>
        <taxon>Drosophila</taxon>
        <taxon>Sophophora</taxon>
    </lineage>
</organism>
<proteinExistence type="predicted"/>
<name>Q6IIS1_DROME</name>
<reference evidence="1" key="1">
    <citation type="journal article" date="2003" name="Genome Biol.">
        <title>An integrated gene annotation and transcriptional profiling approach towards the full gene content of the Drosophila genome.</title>
        <authorList>
            <person name="Hild M."/>
            <person name="Beckmann B."/>
            <person name="Haas S.A."/>
            <person name="Koch B."/>
            <person name="Solovyev V."/>
            <person name="Busold C."/>
            <person name="Fellenberg K."/>
            <person name="Boutros M."/>
            <person name="Vingron M."/>
            <person name="Sauer F."/>
            <person name="Hoheisel J.D."/>
            <person name="Paro R."/>
        </authorList>
    </citation>
    <scope>NUCLEOTIDE SEQUENCE</scope>
</reference>
<dbReference type="AlphaFoldDB" id="Q6IIS1"/>
<accession>Q6IIS1</accession>
<evidence type="ECO:0000313" key="1">
    <source>
        <dbReference type="EMBL" id="DAA03195.1"/>
    </source>
</evidence>
<dbReference type="EMBL" id="BK002995">
    <property type="protein sequence ID" value="DAA03195.1"/>
    <property type="molecule type" value="Genomic_DNA"/>
</dbReference>
<protein>
    <submittedName>
        <fullName evidence="1">HDC17261</fullName>
    </submittedName>
</protein>
<sequence length="215" mass="24279">MRAYGAPRKYVQRHLSAISRRKLHRRHRPKRFLMAEHSGRRHTPTKSKTALHKTTSVNLLVTFDDAPAEEFTSQALAKSQTKGKLSAWSLIDADTSGGSCRFLWFPNQPVYARLYLFLLTIWTSLSAEQLPSHSPFVRLTMLIVANLSLWPGSNFTRFDWGIPLFGRDFTWAPVTVEDSVSDSPNEAFLCVRKFSNCIATIRGSKLAGHVGETLT</sequence>